<dbReference type="RefSeq" id="WP_176066342.1">
    <property type="nucleotide sequence ID" value="NZ_BJTG01000006.1"/>
</dbReference>
<keyword evidence="5 8" id="KW-0812">Transmembrane</keyword>
<organism evidence="10 11">
    <name type="scientific">Anaeromyxobacter diazotrophicus</name>
    <dbReference type="NCBI Taxonomy" id="2590199"/>
    <lineage>
        <taxon>Bacteria</taxon>
        <taxon>Pseudomonadati</taxon>
        <taxon>Myxococcota</taxon>
        <taxon>Myxococcia</taxon>
        <taxon>Myxococcales</taxon>
        <taxon>Cystobacterineae</taxon>
        <taxon>Anaeromyxobacteraceae</taxon>
        <taxon>Anaeromyxobacter</taxon>
    </lineage>
</organism>
<feature type="transmembrane region" description="Helical" evidence="8">
    <location>
        <begin position="311"/>
        <end position="338"/>
    </location>
</feature>
<evidence type="ECO:0000256" key="3">
    <source>
        <dbReference type="ARBA" id="ARBA00022676"/>
    </source>
</evidence>
<keyword evidence="11" id="KW-1185">Reference proteome</keyword>
<sequence length="582" mass="63626">MRTTSVAAQKIGLAPAPRDRYASGPALHGLAGSQGVQPWGWAGLVTLGLIVTVGLWFRLRGLAAEGFADDEVHTWLIAHNYLRFDFLADELEHPILSKGLVAIAIALLPKRLDPELVTRLPNALLGGLTLWAIADLGRTLFGRYAGLLAAALAACSTTFIGYQRVAREDVLVGLALLLVLRAFVAALNAAAEGRARDARRWELVAAAMVGVMFAAKYYFFFFPIPLLAWAWTRRGARWQISPARWAALVGVAAATFLALDFPLLAPRTWEYLWRWTHGAHIGDRATSESILFMGQLYSNIGLRYLGATPPWFYLVFAAVKLALPTVILAAIGLGIALWKRTPSHRIVLVWMAVWYLSFLITGAKYGRYFTSVAPAFFLLAGHATAVLARAAATRLRSHVGGGVRFSLQRLAFVGTALLVTAAEAHAAVTHAPHYRMYVNALGGGDARVTWFFPHCDLFDVGFREAVAAIARRAEPNAEVCSETEWPARLYADRDGRPDLATSTITESHGCRTGQPCYVVVEPGRRYWHNSQALDRLAERTPWHVERVRGAEVARVYRLEAGESLFSPVPPTAAIAGGARVGQ</sequence>
<evidence type="ECO:0000313" key="10">
    <source>
        <dbReference type="EMBL" id="GEJ58119.1"/>
    </source>
</evidence>
<evidence type="ECO:0000256" key="1">
    <source>
        <dbReference type="ARBA" id="ARBA00004651"/>
    </source>
</evidence>
<dbReference type="PANTHER" id="PTHR33908">
    <property type="entry name" value="MANNOSYLTRANSFERASE YKCB-RELATED"/>
    <property type="match status" value="1"/>
</dbReference>
<feature type="transmembrane region" description="Helical" evidence="8">
    <location>
        <begin position="169"/>
        <end position="191"/>
    </location>
</feature>
<evidence type="ECO:0000256" key="7">
    <source>
        <dbReference type="ARBA" id="ARBA00023136"/>
    </source>
</evidence>
<dbReference type="AlphaFoldDB" id="A0A7I9VPQ0"/>
<dbReference type="InterPro" id="IPR050297">
    <property type="entry name" value="LipidA_mod_glycosyltrf_83"/>
</dbReference>
<evidence type="ECO:0000259" key="9">
    <source>
        <dbReference type="Pfam" id="PF13231"/>
    </source>
</evidence>
<accession>A0A7I9VPQ0</accession>
<feature type="transmembrane region" description="Helical" evidence="8">
    <location>
        <begin position="39"/>
        <end position="57"/>
    </location>
</feature>
<evidence type="ECO:0000256" key="4">
    <source>
        <dbReference type="ARBA" id="ARBA00022679"/>
    </source>
</evidence>
<keyword evidence="4" id="KW-0808">Transferase</keyword>
<evidence type="ECO:0000256" key="8">
    <source>
        <dbReference type="SAM" id="Phobius"/>
    </source>
</evidence>
<evidence type="ECO:0000256" key="5">
    <source>
        <dbReference type="ARBA" id="ARBA00022692"/>
    </source>
</evidence>
<keyword evidence="7 8" id="KW-0472">Membrane</keyword>
<feature type="domain" description="Glycosyltransferase RgtA/B/C/D-like" evidence="9">
    <location>
        <begin position="93"/>
        <end position="254"/>
    </location>
</feature>
<name>A0A7I9VPQ0_9BACT</name>
<dbReference type="GO" id="GO:0016763">
    <property type="term" value="F:pentosyltransferase activity"/>
    <property type="evidence" value="ECO:0007669"/>
    <property type="project" value="TreeGrafter"/>
</dbReference>
<reference evidence="11" key="1">
    <citation type="journal article" date="2020" name="Appl. Environ. Microbiol.">
        <title>Diazotrophic Anaeromyxobacter Isolates from Soils.</title>
        <authorList>
            <person name="Masuda Y."/>
            <person name="Yamanaka H."/>
            <person name="Xu Z.X."/>
            <person name="Shiratori Y."/>
            <person name="Aono T."/>
            <person name="Amachi S."/>
            <person name="Senoo K."/>
            <person name="Itoh H."/>
        </authorList>
    </citation>
    <scope>NUCLEOTIDE SEQUENCE [LARGE SCALE GENOMIC DNA]</scope>
    <source>
        <strain evidence="11">R267</strain>
    </source>
</reference>
<feature type="transmembrane region" description="Helical" evidence="8">
    <location>
        <begin position="243"/>
        <end position="265"/>
    </location>
</feature>
<evidence type="ECO:0000313" key="11">
    <source>
        <dbReference type="Proteomes" id="UP000503640"/>
    </source>
</evidence>
<evidence type="ECO:0000256" key="6">
    <source>
        <dbReference type="ARBA" id="ARBA00022989"/>
    </source>
</evidence>
<keyword evidence="6 8" id="KW-1133">Transmembrane helix</keyword>
<feature type="transmembrane region" description="Helical" evidence="8">
    <location>
        <begin position="140"/>
        <end position="162"/>
    </location>
</feature>
<keyword evidence="3" id="KW-0328">Glycosyltransferase</keyword>
<proteinExistence type="predicted"/>
<feature type="transmembrane region" description="Helical" evidence="8">
    <location>
        <begin position="368"/>
        <end position="388"/>
    </location>
</feature>
<gene>
    <name evidence="10" type="ORF">AMYX_28600</name>
</gene>
<feature type="transmembrane region" description="Helical" evidence="8">
    <location>
        <begin position="345"/>
        <end position="362"/>
    </location>
</feature>
<dbReference type="Pfam" id="PF13231">
    <property type="entry name" value="PMT_2"/>
    <property type="match status" value="1"/>
</dbReference>
<dbReference type="Proteomes" id="UP000503640">
    <property type="component" value="Unassembled WGS sequence"/>
</dbReference>
<dbReference type="PANTHER" id="PTHR33908:SF11">
    <property type="entry name" value="MEMBRANE PROTEIN"/>
    <property type="match status" value="1"/>
</dbReference>
<dbReference type="InterPro" id="IPR038731">
    <property type="entry name" value="RgtA/B/C-like"/>
</dbReference>
<keyword evidence="2" id="KW-1003">Cell membrane</keyword>
<protein>
    <recommendedName>
        <fullName evidence="9">Glycosyltransferase RgtA/B/C/D-like domain-containing protein</fullName>
    </recommendedName>
</protein>
<dbReference type="GO" id="GO:0005886">
    <property type="term" value="C:plasma membrane"/>
    <property type="evidence" value="ECO:0007669"/>
    <property type="project" value="UniProtKB-SubCell"/>
</dbReference>
<dbReference type="EMBL" id="BJTG01000006">
    <property type="protein sequence ID" value="GEJ58119.1"/>
    <property type="molecule type" value="Genomic_DNA"/>
</dbReference>
<feature type="transmembrane region" description="Helical" evidence="8">
    <location>
        <begin position="203"/>
        <end position="231"/>
    </location>
</feature>
<evidence type="ECO:0000256" key="2">
    <source>
        <dbReference type="ARBA" id="ARBA00022475"/>
    </source>
</evidence>
<comment type="caution">
    <text evidence="10">The sequence shown here is derived from an EMBL/GenBank/DDBJ whole genome shotgun (WGS) entry which is preliminary data.</text>
</comment>
<comment type="subcellular location">
    <subcellularLocation>
        <location evidence="1">Cell membrane</location>
        <topology evidence="1">Multi-pass membrane protein</topology>
    </subcellularLocation>
</comment>
<dbReference type="GO" id="GO:0009103">
    <property type="term" value="P:lipopolysaccharide biosynthetic process"/>
    <property type="evidence" value="ECO:0007669"/>
    <property type="project" value="UniProtKB-ARBA"/>
</dbReference>